<gene>
    <name evidence="2" type="ORF">SPRG_12680</name>
</gene>
<dbReference type="GeneID" id="24134621"/>
<dbReference type="PANTHER" id="PTHR14614">
    <property type="entry name" value="HEPATOCELLULAR CARCINOMA-ASSOCIATED ANTIGEN"/>
    <property type="match status" value="1"/>
</dbReference>
<dbReference type="InterPro" id="IPR029063">
    <property type="entry name" value="SAM-dependent_MTases_sf"/>
</dbReference>
<sequence length="1922" mass="209857">MTDVVKDENCERKAQWRVTVDGVTLTQNFFGLGENSTGGALWDSSLVLWEKLRTMELAGRSVLELGSGVGFLAIKMASHSANVIATDGDNEAIPIFRDNVQRNGLPPIPALHLPWGDAASLSAFHKTYPANATRWDYVVGADLIFNADYHDALLSTLVDVVVRPETRVLLAYRIRDEDKEATFLEKLQGPFVLLQVPTPPTARQRAFALAGMLYILVSLGTGLWYLSLLSPSLANDLWWAGYSPARHEAFLIDVINAQLMLTRASALNVYAADATVNKLYASATASTTVPSTYARRIVFSELTSIEYAVPQLRILSARWSMRMCVQHCWVDFNKTFQVAHTELRQRRCEESYATNAAVYMEATLRNVVWTDYVAVWGGENGPFTVAVELALQETSHGRSFLRGVATARAMTSVADELLYWRRHNLRSFELQWQNRYRPGVTETMVMQNALGMPQLLTLKDVPQGAGPWTSVILFWLPLNNLWQNHVFNRSLIRGSSRYFLANTSVDLPALDVEVMHGNTDVPGQFAAQAAQFRRLIGPFQSVDSFHVPVPPSLLRAVAALRVAGANDVAALVPPATPIQLMPLTWHGYSYYGGNPLCVALPATSYVQQSFDFTNDCSAPKPLEMVLDPLALLVARVATINTLSSETRCAAAAPSSVATCLAALNGVDAIWPTHVAIGDWSAARHDVGLDLGLMQYATTANGTWRVLRQPLLEPSFTFFGWMFLADWALGRREVLSFQGDVGSVALISNVEAPLLYTTGTQQVQRATQILYYLVVVTSVVLMGVGGLALAYACHARLGFHGANLLAFNRVTSAVWLGRPLTFLRAASATLLLSSVHTSLATSTAGTSRLVATSRHWLEAAVVAGEATWLTYVLSDLLVLLTQQRTRQLSSIASLLAWGALFLLEVLSPVQVTGVLDRQCVGINMDYAVSCSSGVIYIGSATRLTLIVTIKVGSVLLSWAALALCLRRRPILAGPLLLSGLADAVLTPAASSSSEQCAMDYVACVLAGLLPFRLRGSKYLFDIKLWVLVRDTLSTSPQVVVLPRPMRRARSRIEGPAPTLVELVDKRSVRWSLLRRVVGLCYIASSIVGSLSYLNISHVNLSNDLFWAGFNSTGAHAFFANWLNEQLMLGTTAVPALELTAPSINLAASFAATSTVVTSPANYGAHLQYSRLNSIEASIAGLRRSSGCNMPWIFSPYCYVDLEATWEMANSAARQSRCRQMRSNGAVFLETVLRNTPVASFYACWGPSFETAIANELRHSSTGQNWLRATFGASLSVADEAVYWRAQNLTHFTTQWQNYKRIGVHGSYVIGNAYGVTYPLKLTSQETTDRFEMQTSFKMYWALANDFGAIRRNNSGIGGLSLLRGSATYAFANTSLAAVYTTNGTLPLPLPRSLSLTASRLGPFGSIDMMYVAPPPALQRLVATIMDRTRTSLATESAATKAYAAIKPLDASYPVPGTWVAANYGAFGSSPLCPELSSGQIIAVGLVNLLSYDATCMAHSGITSKVLPTRQQYIASALLAQLAVSDNYTDVCLHEPSYQAACLVYLNATTSFVHGFLSPSDLSQNVLQVHELVRAMNVSFMLFTTPSSPSTILQLVTINLLDEDEIDFAFFAWLFLYDWVVGSRQVISFQGDAGALTLITDVQAPLSQPPLASEVPSNIAQYFRSGVLYVTCVMMAIAGLAAIYMLACQGQFEGWNMAELGRVGGIVWVGRPLLLLRAMTALCVLSTATIELTYSGYFSRFATTYDPWYKTLLAANEVTWLITIVNDILLVATGDYATYYVTLNSFLVYAVVATITLVWPVTPAASIDLHCDLYQMDALVVCDAGKILIGRLERLVLLLATVVVSHGVCYFLVRRHATPMTPVPSLFLSHVYHLDRASAALDGLLTLRLPTKMVLLDIKTWRAFVLPINSDAPPALAAALPLLE</sequence>
<feature type="transmembrane region" description="Helical" evidence="1">
    <location>
        <begin position="1777"/>
        <end position="1797"/>
    </location>
</feature>
<dbReference type="Pfam" id="PF10294">
    <property type="entry name" value="Methyltransf_16"/>
    <property type="match status" value="1"/>
</dbReference>
<dbReference type="SUPFAM" id="SSF53335">
    <property type="entry name" value="S-adenosyl-L-methionine-dependent methyltransferases"/>
    <property type="match status" value="1"/>
</dbReference>
<keyword evidence="1" id="KW-0472">Membrane</keyword>
<feature type="transmembrane region" description="Helical" evidence="1">
    <location>
        <begin position="1075"/>
        <end position="1094"/>
    </location>
</feature>
<keyword evidence="1" id="KW-0812">Transmembrane</keyword>
<dbReference type="KEGG" id="spar:SPRG_12680"/>
<feature type="transmembrane region" description="Helical" evidence="1">
    <location>
        <begin position="1746"/>
        <end position="1770"/>
    </location>
</feature>
<dbReference type="Gene3D" id="3.40.50.150">
    <property type="entry name" value="Vaccinia Virus protein VP39"/>
    <property type="match status" value="1"/>
</dbReference>
<dbReference type="OMA" id="NCERKAQ"/>
<feature type="transmembrane region" description="Helical" evidence="1">
    <location>
        <begin position="1833"/>
        <end position="1851"/>
    </location>
</feature>
<evidence type="ECO:0000313" key="3">
    <source>
        <dbReference type="Proteomes" id="UP000030745"/>
    </source>
</evidence>
<reference evidence="2 3" key="1">
    <citation type="journal article" date="2013" name="PLoS Genet.">
        <title>Distinctive expansion of potential virulence genes in the genome of the oomycete fish pathogen Saprolegnia parasitica.</title>
        <authorList>
            <person name="Jiang R.H."/>
            <person name="de Bruijn I."/>
            <person name="Haas B.J."/>
            <person name="Belmonte R."/>
            <person name="Lobach L."/>
            <person name="Christie J."/>
            <person name="van den Ackerveken G."/>
            <person name="Bottin A."/>
            <person name="Bulone V."/>
            <person name="Diaz-Moreno S.M."/>
            <person name="Dumas B."/>
            <person name="Fan L."/>
            <person name="Gaulin E."/>
            <person name="Govers F."/>
            <person name="Grenville-Briggs L.J."/>
            <person name="Horner N.R."/>
            <person name="Levin J.Z."/>
            <person name="Mammella M."/>
            <person name="Meijer H.J."/>
            <person name="Morris P."/>
            <person name="Nusbaum C."/>
            <person name="Oome S."/>
            <person name="Phillips A.J."/>
            <person name="van Rooyen D."/>
            <person name="Rzeszutek E."/>
            <person name="Saraiva M."/>
            <person name="Secombes C.J."/>
            <person name="Seidl M.F."/>
            <person name="Snel B."/>
            <person name="Stassen J.H."/>
            <person name="Sykes S."/>
            <person name="Tripathy S."/>
            <person name="van den Berg H."/>
            <person name="Vega-Arreguin J.C."/>
            <person name="Wawra S."/>
            <person name="Young S.K."/>
            <person name="Zeng Q."/>
            <person name="Dieguez-Uribeondo J."/>
            <person name="Russ C."/>
            <person name="Tyler B.M."/>
            <person name="van West P."/>
        </authorList>
    </citation>
    <scope>NUCLEOTIDE SEQUENCE [LARGE SCALE GENOMIC DNA]</scope>
    <source>
        <strain evidence="2 3">CBS 223.65</strain>
    </source>
</reference>
<dbReference type="OrthoDB" id="194386at2759"/>
<dbReference type="InterPro" id="IPR019410">
    <property type="entry name" value="Methyltransf_16"/>
</dbReference>
<dbReference type="GO" id="GO:0005829">
    <property type="term" value="C:cytosol"/>
    <property type="evidence" value="ECO:0007669"/>
    <property type="project" value="TreeGrafter"/>
</dbReference>
<accession>A0A067BUM8</accession>
<feature type="transmembrane region" description="Helical" evidence="1">
    <location>
        <begin position="1664"/>
        <end position="1685"/>
    </location>
</feature>
<protein>
    <recommendedName>
        <fullName evidence="4">Calmodulin-lysine N-methyltransferase</fullName>
    </recommendedName>
</protein>
<dbReference type="VEuPathDB" id="FungiDB:SPRG_12680"/>
<dbReference type="CDD" id="cd02440">
    <property type="entry name" value="AdoMet_MTases"/>
    <property type="match status" value="1"/>
</dbReference>
<keyword evidence="3" id="KW-1185">Reference proteome</keyword>
<evidence type="ECO:0000256" key="1">
    <source>
        <dbReference type="SAM" id="Phobius"/>
    </source>
</evidence>
<feature type="transmembrane region" description="Helical" evidence="1">
    <location>
        <begin position="206"/>
        <end position="226"/>
    </location>
</feature>
<feature type="transmembrane region" description="Helical" evidence="1">
    <location>
        <begin position="887"/>
        <end position="905"/>
    </location>
</feature>
<evidence type="ECO:0000313" key="2">
    <source>
        <dbReference type="EMBL" id="KDO22184.1"/>
    </source>
</evidence>
<keyword evidence="1" id="KW-1133">Transmembrane helix</keyword>
<name>A0A067BUM8_SAPPC</name>
<dbReference type="PANTHER" id="PTHR14614:SF109">
    <property type="entry name" value="RIBOSOMAL LYSINE N-METHYLTRANSFERASE 5"/>
    <property type="match status" value="1"/>
</dbReference>
<dbReference type="EMBL" id="KK583273">
    <property type="protein sequence ID" value="KDO22184.1"/>
    <property type="molecule type" value="Genomic_DNA"/>
</dbReference>
<dbReference type="RefSeq" id="XP_012207121.1">
    <property type="nucleotide sequence ID" value="XM_012351731.1"/>
</dbReference>
<dbReference type="GO" id="GO:0032991">
    <property type="term" value="C:protein-containing complex"/>
    <property type="evidence" value="ECO:0007669"/>
    <property type="project" value="TreeGrafter"/>
</dbReference>
<feature type="transmembrane region" description="Helical" evidence="1">
    <location>
        <begin position="768"/>
        <end position="791"/>
    </location>
</feature>
<feature type="transmembrane region" description="Helical" evidence="1">
    <location>
        <begin position="942"/>
        <end position="964"/>
    </location>
</feature>
<proteinExistence type="predicted"/>
<evidence type="ECO:0008006" key="4">
    <source>
        <dbReference type="Google" id="ProtNLM"/>
    </source>
</evidence>
<organism evidence="2 3">
    <name type="scientific">Saprolegnia parasitica (strain CBS 223.65)</name>
    <dbReference type="NCBI Taxonomy" id="695850"/>
    <lineage>
        <taxon>Eukaryota</taxon>
        <taxon>Sar</taxon>
        <taxon>Stramenopiles</taxon>
        <taxon>Oomycota</taxon>
        <taxon>Saprolegniomycetes</taxon>
        <taxon>Saprolegniales</taxon>
        <taxon>Saprolegniaceae</taxon>
        <taxon>Saprolegnia</taxon>
    </lineage>
</organism>
<dbReference type="Proteomes" id="UP000030745">
    <property type="component" value="Unassembled WGS sequence"/>
</dbReference>